<dbReference type="SUPFAM" id="SSF48452">
    <property type="entry name" value="TPR-like"/>
    <property type="match status" value="1"/>
</dbReference>
<evidence type="ECO:0000256" key="3">
    <source>
        <dbReference type="PROSITE-ProRule" id="PRU00339"/>
    </source>
</evidence>
<name>A0A9K3CZG0_9EUKA</name>
<evidence type="ECO:0000256" key="2">
    <source>
        <dbReference type="ARBA" id="ARBA00022803"/>
    </source>
</evidence>
<dbReference type="GO" id="GO:0006620">
    <property type="term" value="P:post-translational protein targeting to endoplasmic reticulum membrane"/>
    <property type="evidence" value="ECO:0007669"/>
    <property type="project" value="TreeGrafter"/>
</dbReference>
<dbReference type="Pfam" id="PF07719">
    <property type="entry name" value="TPR_2"/>
    <property type="match status" value="1"/>
</dbReference>
<feature type="repeat" description="TPR" evidence="3">
    <location>
        <begin position="81"/>
        <end position="114"/>
    </location>
</feature>
<evidence type="ECO:0000313" key="5">
    <source>
        <dbReference type="EMBL" id="GIQ84499.1"/>
    </source>
</evidence>
<reference evidence="5 6" key="1">
    <citation type="journal article" date="2018" name="PLoS ONE">
        <title>The draft genome of Kipferlia bialata reveals reductive genome evolution in fornicate parasites.</title>
        <authorList>
            <person name="Tanifuji G."/>
            <person name="Takabayashi S."/>
            <person name="Kume K."/>
            <person name="Takagi M."/>
            <person name="Nakayama T."/>
            <person name="Kamikawa R."/>
            <person name="Inagaki Y."/>
            <person name="Hashimoto T."/>
        </authorList>
    </citation>
    <scope>NUCLEOTIDE SEQUENCE [LARGE SCALE GENOMIC DNA]</scope>
    <source>
        <strain evidence="5">NY0173</strain>
    </source>
</reference>
<dbReference type="OrthoDB" id="2335338at2759"/>
<keyword evidence="2 3" id="KW-0802">TPR repeat</keyword>
<dbReference type="InterPro" id="IPR011990">
    <property type="entry name" value="TPR-like_helical_dom_sf"/>
</dbReference>
<accession>A0A9K3CZG0</accession>
<dbReference type="InterPro" id="IPR019734">
    <property type="entry name" value="TPR_rpt"/>
</dbReference>
<sequence length="296" mass="31363">MQQELEKQICSYLKHLMVTKAKHTDVDALEVAFECVCDGLRIPGESVAASDSLLSVFTSGAETLNIDMSPEARQMGNAEEADKLKAQGNQAFKNGSFEKAKNLFSDAIALCPSTPGHSHIYYANRAAVHSKLGAWESVVSDAKKATELDPSYAKAYHRLGLGLLKTGDVKGAVRACEKAVSLDPSKTNQNALAEAKRQAGGAKAAPAMDFSSLASMFGGQPRTQSTAGDTSASSGSAAPADPAALMETLKEKMPALHAAIADDPDMLSLLANPKAQDMMDASLSLSLYIYIYMPRT</sequence>
<keyword evidence="6" id="KW-1185">Reference proteome</keyword>
<dbReference type="Proteomes" id="UP000265618">
    <property type="component" value="Unassembled WGS sequence"/>
</dbReference>
<dbReference type="GO" id="GO:0072380">
    <property type="term" value="C:TRC complex"/>
    <property type="evidence" value="ECO:0007669"/>
    <property type="project" value="TreeGrafter"/>
</dbReference>
<evidence type="ECO:0000256" key="1">
    <source>
        <dbReference type="ARBA" id="ARBA00022737"/>
    </source>
</evidence>
<dbReference type="InterPro" id="IPR013105">
    <property type="entry name" value="TPR_2"/>
</dbReference>
<dbReference type="AlphaFoldDB" id="A0A9K3CZG0"/>
<feature type="repeat" description="TPR" evidence="3">
    <location>
        <begin position="153"/>
        <end position="186"/>
    </location>
</feature>
<proteinExistence type="predicted"/>
<protein>
    <recommendedName>
        <fullName evidence="7">SGTA homodimerisation domain-containing protein</fullName>
    </recommendedName>
</protein>
<dbReference type="GO" id="GO:0060090">
    <property type="term" value="F:molecular adaptor activity"/>
    <property type="evidence" value="ECO:0007669"/>
    <property type="project" value="TreeGrafter"/>
</dbReference>
<comment type="caution">
    <text evidence="5">The sequence shown here is derived from an EMBL/GenBank/DDBJ whole genome shotgun (WGS) entry which is preliminary data.</text>
</comment>
<dbReference type="EMBL" id="BDIP01001483">
    <property type="protein sequence ID" value="GIQ84499.1"/>
    <property type="molecule type" value="Genomic_DNA"/>
</dbReference>
<dbReference type="Gene3D" id="1.25.40.10">
    <property type="entry name" value="Tetratricopeptide repeat domain"/>
    <property type="match status" value="1"/>
</dbReference>
<dbReference type="PANTHER" id="PTHR45831:SF2">
    <property type="entry name" value="LD24721P"/>
    <property type="match status" value="1"/>
</dbReference>
<feature type="region of interest" description="Disordered" evidence="4">
    <location>
        <begin position="219"/>
        <end position="240"/>
    </location>
</feature>
<dbReference type="PROSITE" id="PS50005">
    <property type="entry name" value="TPR"/>
    <property type="match status" value="2"/>
</dbReference>
<dbReference type="GO" id="GO:0016020">
    <property type="term" value="C:membrane"/>
    <property type="evidence" value="ECO:0007669"/>
    <property type="project" value="TreeGrafter"/>
</dbReference>
<dbReference type="InterPro" id="IPR047150">
    <property type="entry name" value="SGT"/>
</dbReference>
<dbReference type="SMART" id="SM00028">
    <property type="entry name" value="TPR"/>
    <property type="match status" value="3"/>
</dbReference>
<evidence type="ECO:0008006" key="7">
    <source>
        <dbReference type="Google" id="ProtNLM"/>
    </source>
</evidence>
<evidence type="ECO:0000256" key="4">
    <source>
        <dbReference type="SAM" id="MobiDB-lite"/>
    </source>
</evidence>
<gene>
    <name evidence="5" type="ORF">KIPB_005998</name>
</gene>
<evidence type="ECO:0000313" key="6">
    <source>
        <dbReference type="Proteomes" id="UP000265618"/>
    </source>
</evidence>
<keyword evidence="1" id="KW-0677">Repeat</keyword>
<feature type="compositionally biased region" description="Low complexity" evidence="4">
    <location>
        <begin position="225"/>
        <end position="240"/>
    </location>
</feature>
<organism evidence="5 6">
    <name type="scientific">Kipferlia bialata</name>
    <dbReference type="NCBI Taxonomy" id="797122"/>
    <lineage>
        <taxon>Eukaryota</taxon>
        <taxon>Metamonada</taxon>
        <taxon>Carpediemonas-like organisms</taxon>
        <taxon>Kipferlia</taxon>
    </lineage>
</organism>
<dbReference type="PANTHER" id="PTHR45831">
    <property type="entry name" value="LD24721P"/>
    <property type="match status" value="1"/>
</dbReference>